<dbReference type="PIRSF" id="PIRSF006648">
    <property type="entry name" value="DrrB"/>
    <property type="match status" value="1"/>
</dbReference>
<evidence type="ECO:0000256" key="5">
    <source>
        <dbReference type="ARBA" id="ARBA00023251"/>
    </source>
</evidence>
<keyword evidence="6" id="KW-1003">Cell membrane</keyword>
<gene>
    <name evidence="8" type="ORF">MSEDJ_38550</name>
</gene>
<dbReference type="PANTHER" id="PTHR43229:SF6">
    <property type="entry name" value="ABC-TYPE MULTIDRUG TRANSPORT SYSTEM, PERMEASE COMPONENT"/>
    <property type="match status" value="1"/>
</dbReference>
<organism evidence="8 9">
    <name type="scientific">Mycolicibacterium sediminis</name>
    <dbReference type="NCBI Taxonomy" id="1286180"/>
    <lineage>
        <taxon>Bacteria</taxon>
        <taxon>Bacillati</taxon>
        <taxon>Actinomycetota</taxon>
        <taxon>Actinomycetes</taxon>
        <taxon>Mycobacteriales</taxon>
        <taxon>Mycobacteriaceae</taxon>
        <taxon>Mycolicibacterium</taxon>
    </lineage>
</organism>
<dbReference type="PANTHER" id="PTHR43229">
    <property type="entry name" value="NODULATION PROTEIN J"/>
    <property type="match status" value="1"/>
</dbReference>
<keyword evidence="6" id="KW-0813">Transport</keyword>
<evidence type="ECO:0000256" key="6">
    <source>
        <dbReference type="RuleBase" id="RU361157"/>
    </source>
</evidence>
<reference evidence="8 9" key="1">
    <citation type="journal article" date="2019" name="Emerg. Microbes Infect.">
        <title>Comprehensive subspecies identification of 175 nontuberculous mycobacteria species based on 7547 genomic profiles.</title>
        <authorList>
            <person name="Matsumoto Y."/>
            <person name="Kinjo T."/>
            <person name="Motooka D."/>
            <person name="Nabeya D."/>
            <person name="Jung N."/>
            <person name="Uechi K."/>
            <person name="Horii T."/>
            <person name="Iida T."/>
            <person name="Fujita J."/>
            <person name="Nakamura S."/>
        </authorList>
    </citation>
    <scope>NUCLEOTIDE SEQUENCE [LARGE SCALE GENOMIC DNA]</scope>
    <source>
        <strain evidence="8 9">JCM 17899</strain>
    </source>
</reference>
<evidence type="ECO:0000313" key="9">
    <source>
        <dbReference type="Proteomes" id="UP000467193"/>
    </source>
</evidence>
<dbReference type="GO" id="GO:0046677">
    <property type="term" value="P:response to antibiotic"/>
    <property type="evidence" value="ECO:0007669"/>
    <property type="project" value="UniProtKB-KW"/>
</dbReference>
<comment type="similarity">
    <text evidence="6">Belongs to the ABC-2 integral membrane protein family.</text>
</comment>
<dbReference type="InterPro" id="IPR047817">
    <property type="entry name" value="ABC2_TM_bact-type"/>
</dbReference>
<evidence type="ECO:0000259" key="7">
    <source>
        <dbReference type="PROSITE" id="PS51012"/>
    </source>
</evidence>
<name>A0A7I7QTM0_9MYCO</name>
<dbReference type="GO" id="GO:0140359">
    <property type="term" value="F:ABC-type transporter activity"/>
    <property type="evidence" value="ECO:0007669"/>
    <property type="project" value="InterPro"/>
</dbReference>
<protein>
    <recommendedName>
        <fullName evidence="6">Transport permease protein</fullName>
    </recommendedName>
</protein>
<keyword evidence="5" id="KW-0046">Antibiotic resistance</keyword>
<evidence type="ECO:0000256" key="2">
    <source>
        <dbReference type="ARBA" id="ARBA00022692"/>
    </source>
</evidence>
<keyword evidence="2 6" id="KW-0812">Transmembrane</keyword>
<feature type="transmembrane region" description="Helical" evidence="6">
    <location>
        <begin position="234"/>
        <end position="253"/>
    </location>
</feature>
<feature type="transmembrane region" description="Helical" evidence="6">
    <location>
        <begin position="32"/>
        <end position="51"/>
    </location>
</feature>
<accession>A0A7I7QTM0</accession>
<dbReference type="GO" id="GO:0043190">
    <property type="term" value="C:ATP-binding cassette (ABC) transporter complex"/>
    <property type="evidence" value="ECO:0007669"/>
    <property type="project" value="InterPro"/>
</dbReference>
<feature type="transmembrane region" description="Helical" evidence="6">
    <location>
        <begin position="67"/>
        <end position="88"/>
    </location>
</feature>
<sequence>MTTDVSPPRFALVQQSAIFAGRLLTKWRRDPLIPLQSLLFPTILLFIYYMLVSTSMKRLTGSDNLDVVVAMCALAGGMAGSLAAALAIPDERDNGLLSRFWMMPVHRASALLGTLTAEAARTLVATVVITLVGMLFGLRFGGGPAAAVLFVLIPVCWVTVYALLVIVLALSFRSRTVLTWFSTVSLGAVFANSAVAPRDVIPDWLYPAIRFQPMSSTIESMKALARDGFAIRELSWTLAWMVVLAVVVGVSAMRSYRKAAQSG</sequence>
<proteinExistence type="inferred from homology"/>
<dbReference type="PROSITE" id="PS51012">
    <property type="entry name" value="ABC_TM2"/>
    <property type="match status" value="1"/>
</dbReference>
<feature type="transmembrane region" description="Helical" evidence="6">
    <location>
        <begin position="148"/>
        <end position="170"/>
    </location>
</feature>
<feature type="transmembrane region" description="Helical" evidence="6">
    <location>
        <begin position="177"/>
        <end position="196"/>
    </location>
</feature>
<dbReference type="InterPro" id="IPR051784">
    <property type="entry name" value="Nod_factor_ABC_transporter"/>
</dbReference>
<evidence type="ECO:0000313" key="8">
    <source>
        <dbReference type="EMBL" id="BBY29759.1"/>
    </source>
</evidence>
<dbReference type="Pfam" id="PF01061">
    <property type="entry name" value="ABC2_membrane"/>
    <property type="match status" value="1"/>
</dbReference>
<dbReference type="AlphaFoldDB" id="A0A7I7QTM0"/>
<dbReference type="Proteomes" id="UP000467193">
    <property type="component" value="Chromosome"/>
</dbReference>
<dbReference type="KEGG" id="msei:MSEDJ_38550"/>
<dbReference type="EMBL" id="AP022588">
    <property type="protein sequence ID" value="BBY29759.1"/>
    <property type="molecule type" value="Genomic_DNA"/>
</dbReference>
<evidence type="ECO:0000256" key="1">
    <source>
        <dbReference type="ARBA" id="ARBA00004141"/>
    </source>
</evidence>
<keyword evidence="9" id="KW-1185">Reference proteome</keyword>
<evidence type="ECO:0000256" key="3">
    <source>
        <dbReference type="ARBA" id="ARBA00022989"/>
    </source>
</evidence>
<feature type="domain" description="ABC transmembrane type-2" evidence="7">
    <location>
        <begin position="32"/>
        <end position="259"/>
    </location>
</feature>
<dbReference type="RefSeq" id="WP_163798775.1">
    <property type="nucleotide sequence ID" value="NZ_AP022588.1"/>
</dbReference>
<dbReference type="InterPro" id="IPR000412">
    <property type="entry name" value="ABC_2_transport"/>
</dbReference>
<feature type="transmembrane region" description="Helical" evidence="6">
    <location>
        <begin position="109"/>
        <end position="136"/>
    </location>
</feature>
<keyword evidence="4 6" id="KW-0472">Membrane</keyword>
<evidence type="ECO:0000256" key="4">
    <source>
        <dbReference type="ARBA" id="ARBA00023136"/>
    </source>
</evidence>
<keyword evidence="3 6" id="KW-1133">Transmembrane helix</keyword>
<dbReference type="InterPro" id="IPR013525">
    <property type="entry name" value="ABC2_TM"/>
</dbReference>
<comment type="subcellular location">
    <subcellularLocation>
        <location evidence="6">Cell membrane</location>
        <topology evidence="6">Multi-pass membrane protein</topology>
    </subcellularLocation>
    <subcellularLocation>
        <location evidence="1">Membrane</location>
        <topology evidence="1">Multi-pass membrane protein</topology>
    </subcellularLocation>
</comment>